<proteinExistence type="predicted"/>
<feature type="region of interest" description="Disordered" evidence="1">
    <location>
        <begin position="124"/>
        <end position="150"/>
    </location>
</feature>
<comment type="caution">
    <text evidence="2">The sequence shown here is derived from an EMBL/GenBank/DDBJ whole genome shotgun (WGS) entry which is preliminary data.</text>
</comment>
<protein>
    <submittedName>
        <fullName evidence="2">Uncharacterized protein</fullName>
    </submittedName>
</protein>
<gene>
    <name evidence="2" type="ORF">RIF29_21417</name>
</gene>
<name>A0AAN9F7E1_CROPI</name>
<dbReference type="Proteomes" id="UP001372338">
    <property type="component" value="Unassembled WGS sequence"/>
</dbReference>
<evidence type="ECO:0000256" key="1">
    <source>
        <dbReference type="SAM" id="MobiDB-lite"/>
    </source>
</evidence>
<organism evidence="2 3">
    <name type="scientific">Crotalaria pallida</name>
    <name type="common">Smooth rattlebox</name>
    <name type="synonym">Crotalaria striata</name>
    <dbReference type="NCBI Taxonomy" id="3830"/>
    <lineage>
        <taxon>Eukaryota</taxon>
        <taxon>Viridiplantae</taxon>
        <taxon>Streptophyta</taxon>
        <taxon>Embryophyta</taxon>
        <taxon>Tracheophyta</taxon>
        <taxon>Spermatophyta</taxon>
        <taxon>Magnoliopsida</taxon>
        <taxon>eudicotyledons</taxon>
        <taxon>Gunneridae</taxon>
        <taxon>Pentapetalae</taxon>
        <taxon>rosids</taxon>
        <taxon>fabids</taxon>
        <taxon>Fabales</taxon>
        <taxon>Fabaceae</taxon>
        <taxon>Papilionoideae</taxon>
        <taxon>50 kb inversion clade</taxon>
        <taxon>genistoids sensu lato</taxon>
        <taxon>core genistoids</taxon>
        <taxon>Crotalarieae</taxon>
        <taxon>Crotalaria</taxon>
    </lineage>
</organism>
<sequence>MVKAAGLNSGMIDIYYEHHVSPFLLGGKVEIADEDTESKNIVATISEGEEQRDADKKRKKDEKRKKESEAQKRKKEDKVEKRNNKDELRKKDGELKIKEAHTEMKKMVAEKKMEVERKRIEAEITASQTQQSIEMDSSEPASNALPSESATSLPISLRLSQFLTTFDARLKLPIRRRKLPIEQRSTTNAPTTMISTPATMIFIPTPGYKGEPSGSSPPPSSPQHPNIKN</sequence>
<evidence type="ECO:0000313" key="2">
    <source>
        <dbReference type="EMBL" id="KAK7268710.1"/>
    </source>
</evidence>
<accession>A0AAN9F7E1</accession>
<feature type="region of interest" description="Disordered" evidence="1">
    <location>
        <begin position="40"/>
        <end position="106"/>
    </location>
</feature>
<feature type="compositionally biased region" description="Basic and acidic residues" evidence="1">
    <location>
        <begin position="64"/>
        <end position="106"/>
    </location>
</feature>
<reference evidence="2 3" key="1">
    <citation type="submission" date="2024-01" db="EMBL/GenBank/DDBJ databases">
        <title>The genomes of 5 underutilized Papilionoideae crops provide insights into root nodulation and disease resistanc.</title>
        <authorList>
            <person name="Yuan L."/>
        </authorList>
    </citation>
    <scope>NUCLEOTIDE SEQUENCE [LARGE SCALE GENOMIC DNA]</scope>
    <source>
        <strain evidence="2">ZHUSHIDOU_FW_LH</strain>
        <tissue evidence="2">Leaf</tissue>
    </source>
</reference>
<keyword evidence="3" id="KW-1185">Reference proteome</keyword>
<feature type="region of interest" description="Disordered" evidence="1">
    <location>
        <begin position="202"/>
        <end position="229"/>
    </location>
</feature>
<dbReference type="EMBL" id="JAYWIO010000004">
    <property type="protein sequence ID" value="KAK7268710.1"/>
    <property type="molecule type" value="Genomic_DNA"/>
</dbReference>
<dbReference type="AlphaFoldDB" id="A0AAN9F7E1"/>
<feature type="compositionally biased region" description="Polar residues" evidence="1">
    <location>
        <begin position="125"/>
        <end position="150"/>
    </location>
</feature>
<evidence type="ECO:0000313" key="3">
    <source>
        <dbReference type="Proteomes" id="UP001372338"/>
    </source>
</evidence>